<organism evidence="1 2">
    <name type="scientific">Dreissena polymorpha</name>
    <name type="common">Zebra mussel</name>
    <name type="synonym">Mytilus polymorpha</name>
    <dbReference type="NCBI Taxonomy" id="45954"/>
    <lineage>
        <taxon>Eukaryota</taxon>
        <taxon>Metazoa</taxon>
        <taxon>Spiralia</taxon>
        <taxon>Lophotrochozoa</taxon>
        <taxon>Mollusca</taxon>
        <taxon>Bivalvia</taxon>
        <taxon>Autobranchia</taxon>
        <taxon>Heteroconchia</taxon>
        <taxon>Euheterodonta</taxon>
        <taxon>Imparidentia</taxon>
        <taxon>Neoheterodontei</taxon>
        <taxon>Myida</taxon>
        <taxon>Dreissenoidea</taxon>
        <taxon>Dreissenidae</taxon>
        <taxon>Dreissena</taxon>
    </lineage>
</organism>
<evidence type="ECO:0000313" key="1">
    <source>
        <dbReference type="EMBL" id="KAH3886951.1"/>
    </source>
</evidence>
<reference evidence="1" key="1">
    <citation type="journal article" date="2019" name="bioRxiv">
        <title>The Genome of the Zebra Mussel, Dreissena polymorpha: A Resource for Invasive Species Research.</title>
        <authorList>
            <person name="McCartney M.A."/>
            <person name="Auch B."/>
            <person name="Kono T."/>
            <person name="Mallez S."/>
            <person name="Zhang Y."/>
            <person name="Obille A."/>
            <person name="Becker A."/>
            <person name="Abrahante J.E."/>
            <person name="Garbe J."/>
            <person name="Badalamenti J.P."/>
            <person name="Herman A."/>
            <person name="Mangelson H."/>
            <person name="Liachko I."/>
            <person name="Sullivan S."/>
            <person name="Sone E.D."/>
            <person name="Koren S."/>
            <person name="Silverstein K.A.T."/>
            <person name="Beckman K.B."/>
            <person name="Gohl D.M."/>
        </authorList>
    </citation>
    <scope>NUCLEOTIDE SEQUENCE</scope>
    <source>
        <strain evidence="1">Duluth1</strain>
        <tissue evidence="1">Whole animal</tissue>
    </source>
</reference>
<gene>
    <name evidence="1" type="ORF">DPMN_010964</name>
</gene>
<proteinExistence type="predicted"/>
<protein>
    <submittedName>
        <fullName evidence="1">Uncharacterized protein</fullName>
    </submittedName>
</protein>
<comment type="caution">
    <text evidence="1">The sequence shown here is derived from an EMBL/GenBank/DDBJ whole genome shotgun (WGS) entry which is preliminary data.</text>
</comment>
<dbReference type="Proteomes" id="UP000828390">
    <property type="component" value="Unassembled WGS sequence"/>
</dbReference>
<evidence type="ECO:0000313" key="2">
    <source>
        <dbReference type="Proteomes" id="UP000828390"/>
    </source>
</evidence>
<accession>A0A9D4RZS6</accession>
<dbReference type="EMBL" id="JAIWYP010000001">
    <property type="protein sequence ID" value="KAH3886951.1"/>
    <property type="molecule type" value="Genomic_DNA"/>
</dbReference>
<keyword evidence="2" id="KW-1185">Reference proteome</keyword>
<sequence length="84" mass="9146">MEEAKYLKAHAFYAHIPSIFSETLDPTDELVLRGRRSALSQAGRWFLGKPVALDELVAFFVAQKMLSTMDINLGAAGGGYKGGL</sequence>
<name>A0A9D4RZS6_DREPO</name>
<dbReference type="AlphaFoldDB" id="A0A9D4RZS6"/>
<reference evidence="1" key="2">
    <citation type="submission" date="2020-11" db="EMBL/GenBank/DDBJ databases">
        <authorList>
            <person name="McCartney M.A."/>
            <person name="Auch B."/>
            <person name="Kono T."/>
            <person name="Mallez S."/>
            <person name="Becker A."/>
            <person name="Gohl D.M."/>
            <person name="Silverstein K.A.T."/>
            <person name="Koren S."/>
            <person name="Bechman K.B."/>
            <person name="Herman A."/>
            <person name="Abrahante J.E."/>
            <person name="Garbe J."/>
        </authorList>
    </citation>
    <scope>NUCLEOTIDE SEQUENCE</scope>
    <source>
        <strain evidence="1">Duluth1</strain>
        <tissue evidence="1">Whole animal</tissue>
    </source>
</reference>